<dbReference type="Proteomes" id="UP000295313">
    <property type="component" value="Unassembled WGS sequence"/>
</dbReference>
<accession>A0A4R8IBV8</accession>
<protein>
    <submittedName>
        <fullName evidence="1">Uncharacterized protein</fullName>
    </submittedName>
</protein>
<sequence>MKNLIYFLFFVGFGIKAQEIPLKKEIKIILADTIKFDEVVYYKTNKSFNADNLKLKKNYSPK</sequence>
<reference evidence="1 2" key="1">
    <citation type="submission" date="2019-03" db="EMBL/GenBank/DDBJ databases">
        <title>Genomic Encyclopedia of Type Strains, Phase III (KMG-III): the genomes of soil and plant-associated and newly described type strains.</title>
        <authorList>
            <person name="Whitman W."/>
        </authorList>
    </citation>
    <scope>NUCLEOTIDE SEQUENCE [LARGE SCALE GENOMIC DNA]</scope>
    <source>
        <strain evidence="1 2">CGMCC 1.12802</strain>
    </source>
</reference>
<dbReference type="AlphaFoldDB" id="A0A4R8IBV8"/>
<comment type="caution">
    <text evidence="1">The sequence shown here is derived from an EMBL/GenBank/DDBJ whole genome shotgun (WGS) entry which is preliminary data.</text>
</comment>
<gene>
    <name evidence="1" type="ORF">B0I22_1400</name>
</gene>
<name>A0A4R8IBV8_9FLAO</name>
<keyword evidence="2" id="KW-1185">Reference proteome</keyword>
<evidence type="ECO:0000313" key="2">
    <source>
        <dbReference type="Proteomes" id="UP000295313"/>
    </source>
</evidence>
<organism evidence="1 2">
    <name type="scientific">Epilithonimonas xixisoli</name>
    <dbReference type="NCBI Taxonomy" id="1476462"/>
    <lineage>
        <taxon>Bacteria</taxon>
        <taxon>Pseudomonadati</taxon>
        <taxon>Bacteroidota</taxon>
        <taxon>Flavobacteriia</taxon>
        <taxon>Flavobacteriales</taxon>
        <taxon>Weeksellaceae</taxon>
        <taxon>Chryseobacterium group</taxon>
        <taxon>Epilithonimonas</taxon>
    </lineage>
</organism>
<proteinExistence type="predicted"/>
<dbReference type="RefSeq" id="WP_166668186.1">
    <property type="nucleotide sequence ID" value="NZ_SOEO01000001.1"/>
</dbReference>
<dbReference type="EMBL" id="SOEO01000001">
    <property type="protein sequence ID" value="TDX87214.1"/>
    <property type="molecule type" value="Genomic_DNA"/>
</dbReference>
<evidence type="ECO:0000313" key="1">
    <source>
        <dbReference type="EMBL" id="TDX87214.1"/>
    </source>
</evidence>